<organism evidence="1 2">
    <name type="scientific">Loigolactobacillus binensis</name>
    <dbReference type="NCBI Taxonomy" id="2559922"/>
    <lineage>
        <taxon>Bacteria</taxon>
        <taxon>Bacillati</taxon>
        <taxon>Bacillota</taxon>
        <taxon>Bacilli</taxon>
        <taxon>Lactobacillales</taxon>
        <taxon>Lactobacillaceae</taxon>
        <taxon>Loigolactobacillus</taxon>
    </lineage>
</organism>
<accession>A0ABW3E9U7</accession>
<dbReference type="Proteomes" id="UP001597104">
    <property type="component" value="Unassembled WGS sequence"/>
</dbReference>
<reference evidence="2" key="1">
    <citation type="journal article" date="2019" name="Int. J. Syst. Evol. Microbiol.">
        <title>The Global Catalogue of Microorganisms (GCM) 10K type strain sequencing project: providing services to taxonomists for standard genome sequencing and annotation.</title>
        <authorList>
            <consortium name="The Broad Institute Genomics Platform"/>
            <consortium name="The Broad Institute Genome Sequencing Center for Infectious Disease"/>
            <person name="Wu L."/>
            <person name="Ma J."/>
        </authorList>
    </citation>
    <scope>NUCLEOTIDE SEQUENCE [LARGE SCALE GENOMIC DNA]</scope>
    <source>
        <strain evidence="2">CCM 8925</strain>
    </source>
</reference>
<protein>
    <submittedName>
        <fullName evidence="1">Alanine acetyltransferase</fullName>
    </submittedName>
</protein>
<sequence length="154" mass="17647">MLKFEHYHPMMSANYTLDWLTQTPLKTIHTAIASQHTMTDFAQIISQAMQLIMHNQALIWGIVHRANHQFCGIASLTVEQTVNQATLKFIYQPTKLTTAARAEIIDYLAAFTFAQLELDHFIINLDSMDAELRQQLLDQGYQAQSQPTKLIKNK</sequence>
<dbReference type="RefSeq" id="WP_137637419.1">
    <property type="nucleotide sequence ID" value="NZ_BJDN01000008.1"/>
</dbReference>
<comment type="caution">
    <text evidence="1">The sequence shown here is derived from an EMBL/GenBank/DDBJ whole genome shotgun (WGS) entry which is preliminary data.</text>
</comment>
<evidence type="ECO:0000313" key="1">
    <source>
        <dbReference type="EMBL" id="MFD0897026.1"/>
    </source>
</evidence>
<dbReference type="EMBL" id="JBHTIO010000024">
    <property type="protein sequence ID" value="MFD0897026.1"/>
    <property type="molecule type" value="Genomic_DNA"/>
</dbReference>
<evidence type="ECO:0000313" key="2">
    <source>
        <dbReference type="Proteomes" id="UP001597104"/>
    </source>
</evidence>
<proteinExistence type="predicted"/>
<keyword evidence="2" id="KW-1185">Reference proteome</keyword>
<name>A0ABW3E9U7_9LACO</name>
<gene>
    <name evidence="1" type="ORF">ACFQZ7_04665</name>
</gene>